<reference evidence="3 4" key="1">
    <citation type="submission" date="2017-10" db="EMBL/GenBank/DDBJ databases">
        <title>Comparative genomics in systemic dimorphic fungi from Ajellomycetaceae.</title>
        <authorList>
            <person name="Munoz J.F."/>
            <person name="Mcewen J.G."/>
            <person name="Clay O.K."/>
            <person name="Cuomo C.A."/>
        </authorList>
    </citation>
    <scope>NUCLEOTIDE SEQUENCE [LARGE SCALE GENOMIC DNA]</scope>
    <source>
        <strain evidence="3 4">UAMH5409</strain>
    </source>
</reference>
<dbReference type="AlphaFoldDB" id="A0A2B7X3T1"/>
<dbReference type="Gene3D" id="1.25.40.20">
    <property type="entry name" value="Ankyrin repeat-containing domain"/>
    <property type="match status" value="1"/>
</dbReference>
<feature type="repeat" description="ANK" evidence="1">
    <location>
        <begin position="322"/>
        <end position="350"/>
    </location>
</feature>
<protein>
    <submittedName>
        <fullName evidence="3">Uncharacterized protein</fullName>
    </submittedName>
</protein>
<accession>A0A2B7X3T1</accession>
<comment type="caution">
    <text evidence="3">The sequence shown here is derived from an EMBL/GenBank/DDBJ whole genome shotgun (WGS) entry which is preliminary data.</text>
</comment>
<dbReference type="SUPFAM" id="SSF48403">
    <property type="entry name" value="Ankyrin repeat"/>
    <property type="match status" value="1"/>
</dbReference>
<dbReference type="OrthoDB" id="1278353at2759"/>
<keyword evidence="1" id="KW-0040">ANK repeat</keyword>
<gene>
    <name evidence="3" type="ORF">AJ79_07334</name>
</gene>
<feature type="repeat" description="ANK" evidence="1">
    <location>
        <begin position="365"/>
        <end position="392"/>
    </location>
</feature>
<dbReference type="PANTHER" id="PTHR46224">
    <property type="entry name" value="ANKYRIN REPEAT FAMILY PROTEIN"/>
    <property type="match status" value="1"/>
</dbReference>
<dbReference type="InterPro" id="IPR051616">
    <property type="entry name" value="Cul2-RING_E3_ligase_SR"/>
</dbReference>
<dbReference type="InterPro" id="IPR002110">
    <property type="entry name" value="Ankyrin_rpt"/>
</dbReference>
<dbReference type="PROSITE" id="PS50297">
    <property type="entry name" value="ANK_REP_REGION"/>
    <property type="match status" value="2"/>
</dbReference>
<dbReference type="PROSITE" id="PS50088">
    <property type="entry name" value="ANK_REPEAT"/>
    <property type="match status" value="3"/>
</dbReference>
<dbReference type="Proteomes" id="UP000223968">
    <property type="component" value="Unassembled WGS sequence"/>
</dbReference>
<proteinExistence type="predicted"/>
<dbReference type="STRING" id="1447875.A0A2B7X3T1"/>
<evidence type="ECO:0000256" key="1">
    <source>
        <dbReference type="PROSITE-ProRule" id="PRU00023"/>
    </source>
</evidence>
<dbReference type="Pfam" id="PF12796">
    <property type="entry name" value="Ank_2"/>
    <property type="match status" value="1"/>
</dbReference>
<keyword evidence="4" id="KW-1185">Reference proteome</keyword>
<evidence type="ECO:0000256" key="2">
    <source>
        <dbReference type="SAM" id="MobiDB-lite"/>
    </source>
</evidence>
<feature type="repeat" description="ANK" evidence="1">
    <location>
        <begin position="225"/>
        <end position="257"/>
    </location>
</feature>
<dbReference type="EMBL" id="PDNB01000146">
    <property type="protein sequence ID" value="PGH03605.1"/>
    <property type="molecule type" value="Genomic_DNA"/>
</dbReference>
<organism evidence="3 4">
    <name type="scientific">Helicocarpus griseus UAMH5409</name>
    <dbReference type="NCBI Taxonomy" id="1447875"/>
    <lineage>
        <taxon>Eukaryota</taxon>
        <taxon>Fungi</taxon>
        <taxon>Dikarya</taxon>
        <taxon>Ascomycota</taxon>
        <taxon>Pezizomycotina</taxon>
        <taxon>Eurotiomycetes</taxon>
        <taxon>Eurotiomycetidae</taxon>
        <taxon>Onygenales</taxon>
        <taxon>Ajellomycetaceae</taxon>
        <taxon>Helicocarpus</taxon>
    </lineage>
</organism>
<dbReference type="PANTHER" id="PTHR46224:SF64">
    <property type="entry name" value="IQ MOTIF AND ANKYRIN REPEAT DOMAIN-CONTAINING PROTEIN 1"/>
    <property type="match status" value="1"/>
</dbReference>
<evidence type="ECO:0000313" key="4">
    <source>
        <dbReference type="Proteomes" id="UP000223968"/>
    </source>
</evidence>
<dbReference type="SMART" id="SM00248">
    <property type="entry name" value="ANK"/>
    <property type="match status" value="3"/>
</dbReference>
<feature type="region of interest" description="Disordered" evidence="2">
    <location>
        <begin position="114"/>
        <end position="135"/>
    </location>
</feature>
<dbReference type="InterPro" id="IPR036770">
    <property type="entry name" value="Ankyrin_rpt-contain_sf"/>
</dbReference>
<dbReference type="Pfam" id="PF00023">
    <property type="entry name" value="Ank"/>
    <property type="match status" value="2"/>
</dbReference>
<name>A0A2B7X3T1_9EURO</name>
<sequence length="497" mass="55855">MPISDTSGSLAKKPQCSLKGFGQVPKAFWLVFLTKISQSAWVQTGHLRSRPTQFFNDVNWHKLLQRKHTTSFKPDDAMTVFWVETPSYKWPEVRQNFEKEIVYREWGTPGRLQTGRVKKSNSEMHAPDNASSYQPEDDGWELVLVWEPTSYQFYFKNCFTTEISPGRLPDGYSGLWSIKRSSSTLPPADFNLVSTIFEYGTDLSLNVPILCYNQAPADSDTLYVINLTPLEWAVEHGRLDLVRMFLDNGADANFTTEKADGPALVKAVRRNQELVRILVQKTDRVDSTRALCLAVEKHETAIMNILLANVRCTLKTTAFTPPLARAVERGNADIVRKLLKHGANANAAYHSMHSVSTHFRCGRIIQAAMERGHVEIVQLLLDGGADTNIAHAFWLIPIWPVPCHSCEPTHRDAYVEVKAGLKTAVAARRRGKREACSERDWRCYAGFALKGTLILNALAQIICSTTESVVNDNDDPHHLGILFISSTIANHFVAERS</sequence>
<evidence type="ECO:0000313" key="3">
    <source>
        <dbReference type="EMBL" id="PGH03605.1"/>
    </source>
</evidence>